<evidence type="ECO:0000256" key="4">
    <source>
        <dbReference type="SAM" id="Phobius"/>
    </source>
</evidence>
<dbReference type="InterPro" id="IPR050515">
    <property type="entry name" value="Beta-lactam/transpept"/>
</dbReference>
<keyword evidence="8" id="KW-1185">Reference proteome</keyword>
<keyword evidence="4" id="KW-1133">Transmembrane helix</keyword>
<feature type="transmembrane region" description="Helical" evidence="4">
    <location>
        <begin position="12"/>
        <end position="31"/>
    </location>
</feature>
<feature type="domain" description="Penicillin-binding protein dimerisation" evidence="6">
    <location>
        <begin position="53"/>
        <end position="133"/>
    </location>
</feature>
<comment type="similarity">
    <text evidence="1">Belongs to the transpeptidase family.</text>
</comment>
<protein>
    <submittedName>
        <fullName evidence="7">Penicillin-binding protein</fullName>
    </submittedName>
</protein>
<evidence type="ECO:0000313" key="8">
    <source>
        <dbReference type="Proteomes" id="UP001196301"/>
    </source>
</evidence>
<evidence type="ECO:0000313" key="7">
    <source>
        <dbReference type="EMBL" id="MBU5335250.1"/>
    </source>
</evidence>
<keyword evidence="4" id="KW-0472">Membrane</keyword>
<keyword evidence="4" id="KW-0812">Transmembrane</keyword>
<gene>
    <name evidence="7" type="ORF">KQI20_02235</name>
</gene>
<dbReference type="PANTHER" id="PTHR30627:SF2">
    <property type="entry name" value="PEPTIDOGLYCAN D,D-TRANSPEPTIDASE MRDA"/>
    <property type="match status" value="1"/>
</dbReference>
<dbReference type="Pfam" id="PF00905">
    <property type="entry name" value="Transpeptidase"/>
    <property type="match status" value="2"/>
</dbReference>
<dbReference type="Proteomes" id="UP001196301">
    <property type="component" value="Unassembled WGS sequence"/>
</dbReference>
<comment type="caution">
    <text evidence="7">The sequence shown here is derived from an EMBL/GenBank/DDBJ whole genome shotgun (WGS) entry which is preliminary data.</text>
</comment>
<feature type="compositionally biased region" description="Acidic residues" evidence="3">
    <location>
        <begin position="982"/>
        <end position="991"/>
    </location>
</feature>
<proteinExistence type="inferred from homology"/>
<accession>A0ABS6DTV4</accession>
<dbReference type="EMBL" id="JAHLOQ010000003">
    <property type="protein sequence ID" value="MBU5335250.1"/>
    <property type="molecule type" value="Genomic_DNA"/>
</dbReference>
<dbReference type="InterPro" id="IPR001460">
    <property type="entry name" value="PCN-bd_Tpept"/>
</dbReference>
<feature type="domain" description="Penicillin-binding protein dimerisation" evidence="6">
    <location>
        <begin position="219"/>
        <end position="375"/>
    </location>
</feature>
<keyword evidence="2" id="KW-0175">Coiled coil</keyword>
<evidence type="ECO:0000256" key="2">
    <source>
        <dbReference type="SAM" id="Coils"/>
    </source>
</evidence>
<evidence type="ECO:0000256" key="3">
    <source>
        <dbReference type="SAM" id="MobiDB-lite"/>
    </source>
</evidence>
<dbReference type="InterPro" id="IPR005311">
    <property type="entry name" value="PBP_dimer"/>
</dbReference>
<sequence length="1021" mass="113640">MEENKIIGRFKAIKIFLLCAFAVIIAKMVYMNVVQHEYYTNLAENKTYKQVTIKAARGEIRDRYGRLLAGNTNSFVVEVSSDQLTAKGNDANAVALKIINKLIENGEDYEDDFPIVINKNGSFSYTYDKNVKEYKEKNNIPSNLNAKDTFYYLVDSLIEDGTLKKSDRDLEPAELQKKLNNNGYYPPILVKDFEFTDIKNKNDWLESFVKKLDDGTKLEVKSTDSAKVALKKIRQYYGIDESLSDKDARKILIVRNLIKSQGYRTYYPITLASNVSEETVAFVEENTTNMPGISISNEPIRYYPNGALASHVLGYVGKIPSTQLDDYLNNKEKSYKSDDIVGLTGIEGTQEDNLKGIDGYKKVKVNATGKITDELEVKEPVSGDTVYLTLDMDLQKVAEEGLEKTIQVANNGGIYKSDYGDIYTSGGAPNAKTAALIAVDVKTGEVLASASYPDYDPNLFVTGISSKDYEKLQPENPNDTLAASPLLNLVTQGVFQPGSTFKMITGMAALENGLDPNYTINDPGVIKLNGQTFADAVWNKSKSNHGAVNLYKALQESCNVYFGIVGTGTNWVGGKDPGADVDSEKILEYAKLFGLNEHTGLEDEITESIGKVPSEEDKINSTKISLRSYLNLNIIDSFTDIDENDDEEMSKRIDEIVSWIDEDPTPGRGEVMSRLADLNVKEDRIEDLADSILFTYLKFAKWTLSDNLNLAIGQGENAYTPSQVVRYIMAIANGGYLTDLTLTKKIVNSDYEITYENEVVSKKIAFKDSDNLKELIKGMKLVTSEGTAAKYFANFPVEVAAKSGTAERKDKIPTADEYNYLMEHLSSYGVEKKEVLKVYNKLRKDREAELTKNKIKEIKEQLKDKNLDEETRAELEKQLKDGVSEKLADTDKINSAYLRRAIKKLNPSITDDDIDKYKQTYGDFGWAVAFAPADNPEIAVAVVIPQGTTSNYAFLSIKDVIGYYLLGSSDEQTSSSSKNDDSNSDSEDDSNTDNKDSSSNDNTSNSTGSDNKLNFNVQIKK</sequence>
<feature type="coiled-coil region" evidence="2">
    <location>
        <begin position="841"/>
        <end position="878"/>
    </location>
</feature>
<dbReference type="Pfam" id="PF03717">
    <property type="entry name" value="PBP_dimer"/>
    <property type="match status" value="2"/>
</dbReference>
<feature type="compositionally biased region" description="Low complexity" evidence="3">
    <location>
        <begin position="999"/>
        <end position="1012"/>
    </location>
</feature>
<evidence type="ECO:0000259" key="5">
    <source>
        <dbReference type="Pfam" id="PF00905"/>
    </source>
</evidence>
<dbReference type="PANTHER" id="PTHR30627">
    <property type="entry name" value="PEPTIDOGLYCAN D,D-TRANSPEPTIDASE"/>
    <property type="match status" value="1"/>
</dbReference>
<feature type="domain" description="Penicillin-binding protein transpeptidase" evidence="5">
    <location>
        <begin position="701"/>
        <end position="819"/>
    </location>
</feature>
<feature type="domain" description="Penicillin-binding protein transpeptidase" evidence="5">
    <location>
        <begin position="436"/>
        <end position="614"/>
    </location>
</feature>
<reference evidence="7 8" key="1">
    <citation type="submission" date="2021-06" db="EMBL/GenBank/DDBJ databases">
        <authorList>
            <person name="Sun Q."/>
            <person name="Li D."/>
        </authorList>
    </citation>
    <scope>NUCLEOTIDE SEQUENCE [LARGE SCALE GENOMIC DNA]</scope>
    <source>
        <strain evidence="7 8">N19</strain>
    </source>
</reference>
<evidence type="ECO:0000259" key="6">
    <source>
        <dbReference type="Pfam" id="PF03717"/>
    </source>
</evidence>
<organism evidence="7 8">
    <name type="scientific">Intestinibacter bartlettii</name>
    <dbReference type="NCBI Taxonomy" id="261299"/>
    <lineage>
        <taxon>Bacteria</taxon>
        <taxon>Bacillati</taxon>
        <taxon>Bacillota</taxon>
        <taxon>Clostridia</taxon>
        <taxon>Peptostreptococcales</taxon>
        <taxon>Peptostreptococcaceae</taxon>
        <taxon>Intestinibacter</taxon>
    </lineage>
</organism>
<dbReference type="RefSeq" id="WP_216568402.1">
    <property type="nucleotide sequence ID" value="NZ_JAHLOQ010000003.1"/>
</dbReference>
<feature type="region of interest" description="Disordered" evidence="3">
    <location>
        <begin position="970"/>
        <end position="1021"/>
    </location>
</feature>
<name>A0ABS6DTV4_9FIRM</name>
<evidence type="ECO:0000256" key="1">
    <source>
        <dbReference type="ARBA" id="ARBA00007171"/>
    </source>
</evidence>